<evidence type="ECO:0000259" key="1">
    <source>
        <dbReference type="Pfam" id="PF13280"/>
    </source>
</evidence>
<dbReference type="InterPro" id="IPR057727">
    <property type="entry name" value="WCX_dom"/>
</dbReference>
<comment type="caution">
    <text evidence="4">The sequence shown here is derived from an EMBL/GenBank/DDBJ whole genome shotgun (WGS) entry which is preliminary data.</text>
</comment>
<feature type="domain" description="WCX" evidence="3">
    <location>
        <begin position="240"/>
        <end position="313"/>
    </location>
</feature>
<reference evidence="4 5" key="1">
    <citation type="submission" date="2023-06" db="EMBL/GenBank/DDBJ databases">
        <title>Cellulomonas sp. MW9 Whole genome sequence.</title>
        <authorList>
            <person name="Park S."/>
        </authorList>
    </citation>
    <scope>NUCLEOTIDE SEQUENCE [LARGE SCALE GENOMIC DNA]</scope>
    <source>
        <strain evidence="4 5">MW9</strain>
    </source>
</reference>
<dbReference type="Proteomes" id="UP001321453">
    <property type="component" value="Unassembled WGS sequence"/>
</dbReference>
<dbReference type="PANTHER" id="PTHR34580">
    <property type="match status" value="1"/>
</dbReference>
<dbReference type="Pfam" id="PF19187">
    <property type="entry name" value="HTH_PafC"/>
    <property type="match status" value="1"/>
</dbReference>
<evidence type="ECO:0000259" key="2">
    <source>
        <dbReference type="Pfam" id="PF19187"/>
    </source>
</evidence>
<dbReference type="InterPro" id="IPR051534">
    <property type="entry name" value="CBASS_pafABC_assoc_protein"/>
</dbReference>
<feature type="domain" description="PafC HTH" evidence="2">
    <location>
        <begin position="7"/>
        <end position="128"/>
    </location>
</feature>
<gene>
    <name evidence="4" type="ORF">QRT05_07535</name>
</gene>
<proteinExistence type="predicted"/>
<dbReference type="InterPro" id="IPR028349">
    <property type="entry name" value="PafC-like"/>
</dbReference>
<dbReference type="PROSITE" id="PS52050">
    <property type="entry name" value="WYL"/>
    <property type="match status" value="1"/>
</dbReference>
<evidence type="ECO:0000259" key="3">
    <source>
        <dbReference type="Pfam" id="PF25583"/>
    </source>
</evidence>
<evidence type="ECO:0000313" key="5">
    <source>
        <dbReference type="Proteomes" id="UP001321453"/>
    </source>
</evidence>
<dbReference type="PIRSF" id="PIRSF016838">
    <property type="entry name" value="PafC"/>
    <property type="match status" value="1"/>
</dbReference>
<dbReference type="InterPro" id="IPR026881">
    <property type="entry name" value="WYL_dom"/>
</dbReference>
<dbReference type="Pfam" id="PF25583">
    <property type="entry name" value="WCX"/>
    <property type="match status" value="1"/>
</dbReference>
<evidence type="ECO:0000313" key="4">
    <source>
        <dbReference type="EMBL" id="MDM7831181.1"/>
    </source>
</evidence>
<keyword evidence="5" id="KW-1185">Reference proteome</keyword>
<dbReference type="RefSeq" id="WP_289446459.1">
    <property type="nucleotide sequence ID" value="NZ_JAUCGR010000002.1"/>
</dbReference>
<protein>
    <submittedName>
        <fullName evidence="4">WYL domain-containing protein</fullName>
    </submittedName>
</protein>
<feature type="domain" description="WYL" evidence="1">
    <location>
        <begin position="151"/>
        <end position="216"/>
    </location>
</feature>
<organism evidence="4 5">
    <name type="scientific">Cellulomonas edaphi</name>
    <dbReference type="NCBI Taxonomy" id="3053468"/>
    <lineage>
        <taxon>Bacteria</taxon>
        <taxon>Bacillati</taxon>
        <taxon>Actinomycetota</taxon>
        <taxon>Actinomycetes</taxon>
        <taxon>Micrococcales</taxon>
        <taxon>Cellulomonadaceae</taxon>
        <taxon>Cellulomonas</taxon>
    </lineage>
</organism>
<dbReference type="PANTHER" id="PTHR34580:SF1">
    <property type="entry name" value="PROTEIN PAFC"/>
    <property type="match status" value="1"/>
</dbReference>
<accession>A0ABT7S6D1</accession>
<dbReference type="Pfam" id="PF13280">
    <property type="entry name" value="WYL"/>
    <property type="match status" value="1"/>
</dbReference>
<dbReference type="InterPro" id="IPR043839">
    <property type="entry name" value="PafC_HTH"/>
</dbReference>
<name>A0ABT7S6D1_9CELL</name>
<sequence>MADRASDRLLRMLGMIAYLDRHEGVPVGEIAEQFGVSPAQVMQDVELLWVTGTPGYLPYDLIDFDASSYEQGVVRLTEGRGMTRPLRLGAREAVSLVAALRALDGALGPALDDERAAVLRSALAKLTAATGDAAAAVDVALAASGSPGATAAIATALRDRRRLHIRYVNASDVATERDVDPIRLVTDDERSYLLGWCRAVDGERLFRVDRVLDATVLDESAEEHDVAPDADTFAPSPSAELVTLRLASRARWVAEVTPVEAVRNHDDGSFEVDVRVVNRDWLQHLLLQVAGSVLSIDPPQVAAEAAGAARSALEAYGELAGR</sequence>
<dbReference type="EMBL" id="JAUCGR010000002">
    <property type="protein sequence ID" value="MDM7831181.1"/>
    <property type="molecule type" value="Genomic_DNA"/>
</dbReference>